<protein>
    <recommendedName>
        <fullName evidence="6">TolA protein</fullName>
    </recommendedName>
</protein>
<sequence length="513" mass="53943">MKFWLGLSACLLLATAGVGLLTETEDGHAVAPGRDAPLAPRSEAPLGPSLADARAAADRSDVPRQMQVREILARTAGKSARTAGDPARPAGDPARPAGDPARPAADPARDGGAREGRPAQRPPDEKVLRDVRAEAEQRVGRAQAALAESARRLEQEETRATLLSDDLLVVRRELIAARTEAADLRARAALGAEEAEARAASGTEEARRAADAAVAAARQALAEERTRAAAVVRDLARDLAEARRRSQELEAATLAEGGAASDERAADAARRAAEAQDREAREAALRRLDRALRVERANADELSARLVQVAAARDRAEWARAAAERSDAETRGRLDRLRLRVDALSTVALDAGRAAPDRAAAPQAAGLAVPPPLLPDHPASPLVRAMLPMPRPPAEPDAGAGAPRPADRIAEALPPAAVDEDRLLARVGLLLRHGDISGARLLLQHAMRAGSARATVLLAETYDPARLTALQVRGLQGDPAKAGELYRRAQQLPPGEGEHVRQAGLPALEAAGD</sequence>
<dbReference type="Proteomes" id="UP001055167">
    <property type="component" value="Unassembled WGS sequence"/>
</dbReference>
<feature type="region of interest" description="Disordered" evidence="2">
    <location>
        <begin position="490"/>
        <end position="513"/>
    </location>
</feature>
<evidence type="ECO:0000313" key="4">
    <source>
        <dbReference type="EMBL" id="GJD52636.1"/>
    </source>
</evidence>
<proteinExistence type="predicted"/>
<feature type="region of interest" description="Disordered" evidence="2">
    <location>
        <begin position="253"/>
        <end position="275"/>
    </location>
</feature>
<dbReference type="EMBL" id="BPQH01000020">
    <property type="protein sequence ID" value="GJD52636.1"/>
    <property type="molecule type" value="Genomic_DNA"/>
</dbReference>
<feature type="coiled-coil region" evidence="1">
    <location>
        <begin position="192"/>
        <end position="252"/>
    </location>
</feature>
<keyword evidence="3" id="KW-0732">Signal</keyword>
<feature type="coiled-coil region" evidence="1">
    <location>
        <begin position="132"/>
        <end position="159"/>
    </location>
</feature>
<dbReference type="RefSeq" id="WP_238313990.1">
    <property type="nucleotide sequence ID" value="NZ_BPQH01000020.1"/>
</dbReference>
<name>A0ABQ4R4L8_9HYPH</name>
<feature type="compositionally biased region" description="Low complexity" evidence="2">
    <location>
        <begin position="83"/>
        <end position="106"/>
    </location>
</feature>
<feature type="chain" id="PRO_5045871094" description="TolA protein" evidence="3">
    <location>
        <begin position="22"/>
        <end position="513"/>
    </location>
</feature>
<feature type="region of interest" description="Disordered" evidence="2">
    <location>
        <begin position="31"/>
        <end position="128"/>
    </location>
</feature>
<reference evidence="4" key="1">
    <citation type="journal article" date="2021" name="Front. Microbiol.">
        <title>Comprehensive Comparative Genomics and Phenotyping of Methylobacterium Species.</title>
        <authorList>
            <person name="Alessa O."/>
            <person name="Ogura Y."/>
            <person name="Fujitani Y."/>
            <person name="Takami H."/>
            <person name="Hayashi T."/>
            <person name="Sahin N."/>
            <person name="Tani A."/>
        </authorList>
    </citation>
    <scope>NUCLEOTIDE SEQUENCE</scope>
    <source>
        <strain evidence="4">KCTC 52305</strain>
    </source>
</reference>
<evidence type="ECO:0000313" key="5">
    <source>
        <dbReference type="Proteomes" id="UP001055167"/>
    </source>
</evidence>
<keyword evidence="5" id="KW-1185">Reference proteome</keyword>
<accession>A0ABQ4R4L8</accession>
<keyword evidence="1" id="KW-0175">Coiled coil</keyword>
<evidence type="ECO:0000256" key="1">
    <source>
        <dbReference type="SAM" id="Coils"/>
    </source>
</evidence>
<organism evidence="4 5">
    <name type="scientific">Methylobacterium crusticola</name>
    <dbReference type="NCBI Taxonomy" id="1697972"/>
    <lineage>
        <taxon>Bacteria</taxon>
        <taxon>Pseudomonadati</taxon>
        <taxon>Pseudomonadota</taxon>
        <taxon>Alphaproteobacteria</taxon>
        <taxon>Hyphomicrobiales</taxon>
        <taxon>Methylobacteriaceae</taxon>
        <taxon>Methylobacterium</taxon>
    </lineage>
</organism>
<evidence type="ECO:0008006" key="6">
    <source>
        <dbReference type="Google" id="ProtNLM"/>
    </source>
</evidence>
<gene>
    <name evidence="4" type="ORF">OPKNFCMD_5402</name>
</gene>
<feature type="compositionally biased region" description="Basic and acidic residues" evidence="2">
    <location>
        <begin position="107"/>
        <end position="128"/>
    </location>
</feature>
<feature type="signal peptide" evidence="3">
    <location>
        <begin position="1"/>
        <end position="21"/>
    </location>
</feature>
<evidence type="ECO:0000256" key="2">
    <source>
        <dbReference type="SAM" id="MobiDB-lite"/>
    </source>
</evidence>
<reference evidence="4" key="2">
    <citation type="submission" date="2021-08" db="EMBL/GenBank/DDBJ databases">
        <authorList>
            <person name="Tani A."/>
            <person name="Ola A."/>
            <person name="Ogura Y."/>
            <person name="Katsura K."/>
            <person name="Hayashi T."/>
        </authorList>
    </citation>
    <scope>NUCLEOTIDE SEQUENCE</scope>
    <source>
        <strain evidence="4">KCTC 52305</strain>
    </source>
</reference>
<evidence type="ECO:0000256" key="3">
    <source>
        <dbReference type="SAM" id="SignalP"/>
    </source>
</evidence>
<comment type="caution">
    <text evidence="4">The sequence shown here is derived from an EMBL/GenBank/DDBJ whole genome shotgun (WGS) entry which is preliminary data.</text>
</comment>
<feature type="compositionally biased region" description="Basic and acidic residues" evidence="2">
    <location>
        <begin position="261"/>
        <end position="275"/>
    </location>
</feature>